<evidence type="ECO:0000313" key="6">
    <source>
        <dbReference type="EMBL" id="PKQ63234.1"/>
    </source>
</evidence>
<keyword evidence="3 6" id="KW-0808">Transferase</keyword>
<dbReference type="FunFam" id="3.40.640.10:FF:000004">
    <property type="entry name" value="Acetylornithine aminotransferase"/>
    <property type="match status" value="1"/>
</dbReference>
<dbReference type="Gene3D" id="3.40.640.10">
    <property type="entry name" value="Type I PLP-dependent aspartate aminotransferase-like (Major domain)"/>
    <property type="match status" value="1"/>
</dbReference>
<dbReference type="PROSITE" id="PS00600">
    <property type="entry name" value="AA_TRANSFER_CLASS_3"/>
    <property type="match status" value="1"/>
</dbReference>
<dbReference type="OrthoDB" id="9807885at2"/>
<dbReference type="Proteomes" id="UP000233535">
    <property type="component" value="Unassembled WGS sequence"/>
</dbReference>
<keyword evidence="7" id="KW-1185">Reference proteome</keyword>
<reference evidence="6 7" key="1">
    <citation type="journal article" date="2017" name="Front. Microbiol.">
        <title>Labilibaculum manganireducens gen. nov., sp. nov. and Labilibaculum filiforme sp. nov., Novel Bacteroidetes Isolated from Subsurface Sediments of the Baltic Sea.</title>
        <authorList>
            <person name="Vandieken V."/>
            <person name="Marshall I.P."/>
            <person name="Niemann H."/>
            <person name="Engelen B."/>
            <person name="Cypionka H."/>
        </authorList>
    </citation>
    <scope>NUCLEOTIDE SEQUENCE [LARGE SCALE GENOMIC DNA]</scope>
    <source>
        <strain evidence="6 7">59.16B</strain>
    </source>
</reference>
<keyword evidence="4 5" id="KW-0663">Pyridoxal phosphate</keyword>
<dbReference type="EMBL" id="MVDD01000006">
    <property type="protein sequence ID" value="PKQ63234.1"/>
    <property type="molecule type" value="Genomic_DNA"/>
</dbReference>
<dbReference type="GO" id="GO:0008483">
    <property type="term" value="F:transaminase activity"/>
    <property type="evidence" value="ECO:0007669"/>
    <property type="project" value="UniProtKB-KW"/>
</dbReference>
<dbReference type="PANTHER" id="PTHR11986:SF79">
    <property type="entry name" value="ACETYLORNITHINE AMINOTRANSFERASE, MITOCHONDRIAL"/>
    <property type="match status" value="1"/>
</dbReference>
<dbReference type="InterPro" id="IPR005814">
    <property type="entry name" value="Aminotrans_3"/>
</dbReference>
<evidence type="ECO:0000256" key="1">
    <source>
        <dbReference type="ARBA" id="ARBA00001933"/>
    </source>
</evidence>
<dbReference type="CDD" id="cd00610">
    <property type="entry name" value="OAT_like"/>
    <property type="match status" value="1"/>
</dbReference>
<comment type="cofactor">
    <cofactor evidence="1">
        <name>pyridoxal 5'-phosphate</name>
        <dbReference type="ChEBI" id="CHEBI:597326"/>
    </cofactor>
</comment>
<dbReference type="GO" id="GO:0030170">
    <property type="term" value="F:pyridoxal phosphate binding"/>
    <property type="evidence" value="ECO:0007669"/>
    <property type="project" value="InterPro"/>
</dbReference>
<comment type="similarity">
    <text evidence="5">Belongs to the class-III pyridoxal-phosphate-dependent aminotransferase family.</text>
</comment>
<evidence type="ECO:0000256" key="2">
    <source>
        <dbReference type="ARBA" id="ARBA00022576"/>
    </source>
</evidence>
<dbReference type="Pfam" id="PF00202">
    <property type="entry name" value="Aminotran_3"/>
    <property type="match status" value="1"/>
</dbReference>
<dbReference type="InterPro" id="IPR015424">
    <property type="entry name" value="PyrdxlP-dep_Trfase"/>
</dbReference>
<proteinExistence type="inferred from homology"/>
<comment type="caution">
    <text evidence="6">The sequence shown here is derived from an EMBL/GenBank/DDBJ whole genome shotgun (WGS) entry which is preliminary data.</text>
</comment>
<evidence type="ECO:0000256" key="5">
    <source>
        <dbReference type="RuleBase" id="RU003560"/>
    </source>
</evidence>
<dbReference type="SUPFAM" id="SSF53383">
    <property type="entry name" value="PLP-dependent transferases"/>
    <property type="match status" value="1"/>
</dbReference>
<dbReference type="InterPro" id="IPR015421">
    <property type="entry name" value="PyrdxlP-dep_Trfase_major"/>
</dbReference>
<dbReference type="InterPro" id="IPR050103">
    <property type="entry name" value="Class-III_PLP-dep_AT"/>
</dbReference>
<name>A0A2N3HYV3_9BACT</name>
<gene>
    <name evidence="6" type="ORF">BZG02_09755</name>
</gene>
<evidence type="ECO:0000256" key="4">
    <source>
        <dbReference type="ARBA" id="ARBA00022898"/>
    </source>
</evidence>
<accession>A0A2N3HYV3</accession>
<evidence type="ECO:0000313" key="7">
    <source>
        <dbReference type="Proteomes" id="UP000233535"/>
    </source>
</evidence>
<dbReference type="GO" id="GO:0042802">
    <property type="term" value="F:identical protein binding"/>
    <property type="evidence" value="ECO:0007669"/>
    <property type="project" value="TreeGrafter"/>
</dbReference>
<organism evidence="6 7">
    <name type="scientific">Labilibaculum filiforme</name>
    <dbReference type="NCBI Taxonomy" id="1940526"/>
    <lineage>
        <taxon>Bacteria</taxon>
        <taxon>Pseudomonadati</taxon>
        <taxon>Bacteroidota</taxon>
        <taxon>Bacteroidia</taxon>
        <taxon>Marinilabiliales</taxon>
        <taxon>Marinifilaceae</taxon>
        <taxon>Labilibaculum</taxon>
    </lineage>
</organism>
<dbReference type="PIRSF" id="PIRSF000521">
    <property type="entry name" value="Transaminase_4ab_Lys_Orn"/>
    <property type="match status" value="1"/>
</dbReference>
<sequence length="396" mass="43913">MTNRQLFLQHIATTSDFPIALEIERAEGIYMYSPDGKPYLDLVSGVSVSNLGHGHPKVKQAIKDQVDKYMHLMVYGEFIETPQVQFAKLLTDQLPERLNSVYFVNSGSEANEGALKLAKRYTGRTEIITFKNAYHGSTHGALSVLGDEEMKNAFRPLLPDIRMIEFGNILDLDQISDKTACVILEPIQSEGGMIIPSKEFIHTLRARCTEKGALLIFDEVQMGFGRTGKLFAFEHFNVVPDILCLAKAMGGGMPIGAFVSDKKILDTFKSNPMLGHITTFGGHPVCCAAAKAALEVLLEENIVADVQRKGELFVQLLKDHPMVKGFRQLGLFIAVIVESQELMLKIMKEAYELGVVMDPFLFCAGAFRIAPPLNITDEEIHHASNLLIQAMNKVKV</sequence>
<dbReference type="Gene3D" id="3.90.1150.10">
    <property type="entry name" value="Aspartate Aminotransferase, domain 1"/>
    <property type="match status" value="1"/>
</dbReference>
<keyword evidence="2 6" id="KW-0032">Aminotransferase</keyword>
<protein>
    <submittedName>
        <fullName evidence="6">Aspartate aminotransferase family protein</fullName>
    </submittedName>
</protein>
<dbReference type="PANTHER" id="PTHR11986">
    <property type="entry name" value="AMINOTRANSFERASE CLASS III"/>
    <property type="match status" value="1"/>
</dbReference>
<evidence type="ECO:0000256" key="3">
    <source>
        <dbReference type="ARBA" id="ARBA00022679"/>
    </source>
</evidence>
<dbReference type="InterPro" id="IPR049704">
    <property type="entry name" value="Aminotrans_3_PPA_site"/>
</dbReference>
<dbReference type="InterPro" id="IPR015422">
    <property type="entry name" value="PyrdxlP-dep_Trfase_small"/>
</dbReference>
<dbReference type="AlphaFoldDB" id="A0A2N3HYV3"/>